<accession>A0A1I2LHG5</accession>
<dbReference type="AlphaFoldDB" id="A0A1I2LHG5"/>
<dbReference type="EMBL" id="FOOH01000008">
    <property type="protein sequence ID" value="SFF77998.1"/>
    <property type="molecule type" value="Genomic_DNA"/>
</dbReference>
<evidence type="ECO:0000313" key="1">
    <source>
        <dbReference type="EMBL" id="SFF77998.1"/>
    </source>
</evidence>
<dbReference type="Proteomes" id="UP000199116">
    <property type="component" value="Unassembled WGS sequence"/>
</dbReference>
<sequence length="345" mass="39591">MYITITPQKLGANYSQSAADYVDYLEKENQLPGIEEKEQELFFNQEEDGISPEMVVKEIDANTAKLEKMEPKFYSITVNPSQYELKKLQNSSEALKQYTRAIMKDYSSSFNREINGRPINVNDIKYFAKIEHHRAFKGTDYQVRENQPYATKILELKNEIRKIERGEMQGSIRSREQQIINLEREAPHQQNGQRIAQGMLKDGKQSHIHIIVSRKDVSNSHSLSPGSKYKVSEVELNGKLVKRGFNRDDFFKKAEKTFDKQFQYQRNFVETYQARKDFIKSPKAYFSAIMGLPASEKALAIKMLRETGIPLPPVIPLSKAQLSVKLIKTIQKGILTASRSASIGI</sequence>
<proteinExistence type="predicted"/>
<dbReference type="InterPro" id="IPR043766">
    <property type="entry name" value="BfmA-like"/>
</dbReference>
<keyword evidence="2" id="KW-1185">Reference proteome</keyword>
<name>A0A1I2LHG5_9FLAO</name>
<dbReference type="InterPro" id="IPR048098">
    <property type="entry name" value="MobB"/>
</dbReference>
<gene>
    <name evidence="1" type="ORF">SAMN04488033_108153</name>
</gene>
<protein>
    <recommendedName>
        <fullName evidence="3">Mobilization protein</fullName>
    </recommendedName>
</protein>
<dbReference type="NCBIfam" id="NF041495">
    <property type="entry name" value="MobB_relaxase"/>
    <property type="match status" value="1"/>
</dbReference>
<reference evidence="2" key="1">
    <citation type="submission" date="2016-10" db="EMBL/GenBank/DDBJ databases">
        <authorList>
            <person name="Varghese N."/>
            <person name="Submissions S."/>
        </authorList>
    </citation>
    <scope>NUCLEOTIDE SEQUENCE [LARGE SCALE GENOMIC DNA]</scope>
    <source>
        <strain evidence="2">DSM 23515</strain>
    </source>
</reference>
<evidence type="ECO:0008006" key="3">
    <source>
        <dbReference type="Google" id="ProtNLM"/>
    </source>
</evidence>
<dbReference type="RefSeq" id="WP_093304210.1">
    <property type="nucleotide sequence ID" value="NZ_FOOH01000008.1"/>
</dbReference>
<organism evidence="1 2">
    <name type="scientific">Salegentibacter agarivorans</name>
    <dbReference type="NCBI Taxonomy" id="345907"/>
    <lineage>
        <taxon>Bacteria</taxon>
        <taxon>Pseudomonadati</taxon>
        <taxon>Bacteroidota</taxon>
        <taxon>Flavobacteriia</taxon>
        <taxon>Flavobacteriales</taxon>
        <taxon>Flavobacteriaceae</taxon>
        <taxon>Salegentibacter</taxon>
    </lineage>
</organism>
<dbReference type="Pfam" id="PF18976">
    <property type="entry name" value="DUF5712"/>
    <property type="match status" value="1"/>
</dbReference>
<evidence type="ECO:0000313" key="2">
    <source>
        <dbReference type="Proteomes" id="UP000199116"/>
    </source>
</evidence>